<reference evidence="2 3" key="1">
    <citation type="submission" date="2019-01" db="EMBL/GenBank/DDBJ databases">
        <title>Nocardioides guangzhouensis sp. nov., an actinobacterium isolated from soil.</title>
        <authorList>
            <person name="Fu Y."/>
            <person name="Cai Y."/>
            <person name="Lin Z."/>
            <person name="Chen P."/>
        </authorList>
    </citation>
    <scope>NUCLEOTIDE SEQUENCE [LARGE SCALE GENOMIC DNA]</scope>
    <source>
        <strain evidence="2 3">NBRC 105384</strain>
    </source>
</reference>
<evidence type="ECO:0000313" key="3">
    <source>
        <dbReference type="Proteomes" id="UP000291189"/>
    </source>
</evidence>
<protein>
    <submittedName>
        <fullName evidence="2">Gamma-glutamylcyclotransferase</fullName>
    </submittedName>
</protein>
<feature type="domain" description="Allophanate hydrolase C-terminal" evidence="1">
    <location>
        <begin position="3"/>
        <end position="120"/>
    </location>
</feature>
<dbReference type="InterPro" id="IPR053844">
    <property type="entry name" value="AH_C"/>
</dbReference>
<sequence length="124" mass="13648">MVLLMTNGEGMRGGAVHHTIADHPFVGEVETAPRYRFFSVRDQFPGLVPVGDGGSVVRGELYDVPLEVLRDSFLPHEPAELELGAVELADGRAALCMVLRPEERGRHREITEHGGWRAYKATLG</sequence>
<dbReference type="RefSeq" id="WP_129989212.1">
    <property type="nucleotide sequence ID" value="NZ_SDPU01000035.1"/>
</dbReference>
<dbReference type="Proteomes" id="UP000291189">
    <property type="component" value="Unassembled WGS sequence"/>
</dbReference>
<proteinExistence type="predicted"/>
<name>A0A4Q5IU93_9ACTN</name>
<gene>
    <name evidence="2" type="ORF">ETU37_20520</name>
</gene>
<dbReference type="Gene3D" id="3.10.490.10">
    <property type="entry name" value="Gamma-glutamyl cyclotransferase-like"/>
    <property type="match status" value="1"/>
</dbReference>
<evidence type="ECO:0000313" key="2">
    <source>
        <dbReference type="EMBL" id="RYU09447.1"/>
    </source>
</evidence>
<dbReference type="SUPFAM" id="SSF110857">
    <property type="entry name" value="Gamma-glutamyl cyclotransferase-like"/>
    <property type="match status" value="1"/>
</dbReference>
<keyword evidence="3" id="KW-1185">Reference proteome</keyword>
<organism evidence="2 3">
    <name type="scientific">Nocardioides iriomotensis</name>
    <dbReference type="NCBI Taxonomy" id="715784"/>
    <lineage>
        <taxon>Bacteria</taxon>
        <taxon>Bacillati</taxon>
        <taxon>Actinomycetota</taxon>
        <taxon>Actinomycetes</taxon>
        <taxon>Propionibacteriales</taxon>
        <taxon>Nocardioidaceae</taxon>
        <taxon>Nocardioides</taxon>
    </lineage>
</organism>
<dbReference type="InterPro" id="IPR036568">
    <property type="entry name" value="GGCT-like_sf"/>
</dbReference>
<comment type="caution">
    <text evidence="2">The sequence shown here is derived from an EMBL/GenBank/DDBJ whole genome shotgun (WGS) entry which is preliminary data.</text>
</comment>
<dbReference type="Pfam" id="PF21986">
    <property type="entry name" value="AH_C"/>
    <property type="match status" value="1"/>
</dbReference>
<evidence type="ECO:0000259" key="1">
    <source>
        <dbReference type="Pfam" id="PF21986"/>
    </source>
</evidence>
<dbReference type="OrthoDB" id="182039at2"/>
<dbReference type="EMBL" id="SDPU01000035">
    <property type="protein sequence ID" value="RYU09447.1"/>
    <property type="molecule type" value="Genomic_DNA"/>
</dbReference>
<keyword evidence="2" id="KW-0808">Transferase</keyword>
<accession>A0A4Q5IU93</accession>
<dbReference type="GO" id="GO:0016740">
    <property type="term" value="F:transferase activity"/>
    <property type="evidence" value="ECO:0007669"/>
    <property type="project" value="UniProtKB-KW"/>
</dbReference>
<dbReference type="AlphaFoldDB" id="A0A4Q5IU93"/>